<evidence type="ECO:0000256" key="1">
    <source>
        <dbReference type="ARBA" id="ARBA00009054"/>
    </source>
</evidence>
<dbReference type="GO" id="GO:0051087">
    <property type="term" value="F:protein-folding chaperone binding"/>
    <property type="evidence" value="ECO:0007669"/>
    <property type="project" value="InterPro"/>
</dbReference>
<dbReference type="Gene3D" id="3.90.20.20">
    <property type="match status" value="1"/>
</dbReference>
<keyword evidence="3" id="KW-0496">Mitochondrion</keyword>
<keyword evidence="5" id="KW-0175">Coiled coil</keyword>
<dbReference type="Proteomes" id="UP000186804">
    <property type="component" value="Unassembled WGS sequence"/>
</dbReference>
<dbReference type="EMBL" id="LRBS01000026">
    <property type="protein sequence ID" value="OII77820.1"/>
    <property type="molecule type" value="Genomic_DNA"/>
</dbReference>
<dbReference type="Gene3D" id="2.30.22.10">
    <property type="entry name" value="Head domain of nucleotide exchange factor GrpE"/>
    <property type="match status" value="1"/>
</dbReference>
<keyword evidence="2 3" id="KW-0143">Chaperone</keyword>
<dbReference type="InterPro" id="IPR013805">
    <property type="entry name" value="GrpE_CC"/>
</dbReference>
<dbReference type="Pfam" id="PF01025">
    <property type="entry name" value="GrpE"/>
    <property type="match status" value="1"/>
</dbReference>
<dbReference type="PRINTS" id="PR00773">
    <property type="entry name" value="GRPEPROTEIN"/>
</dbReference>
<comment type="similarity">
    <text evidence="1 4">Belongs to the GrpE family.</text>
</comment>
<dbReference type="OrthoDB" id="201635at2759"/>
<reference evidence="6 7" key="1">
    <citation type="submission" date="2016-10" db="EMBL/GenBank/DDBJ databases">
        <title>Reductive evolution of mitochondrial metabolism and differential evolution of invasion-related proteins in Cryptosporidium.</title>
        <authorList>
            <person name="Liu S."/>
            <person name="Roellig D.M."/>
            <person name="Guo Y."/>
            <person name="Li N."/>
            <person name="Frace M.A."/>
            <person name="Tang K."/>
            <person name="Zhang L."/>
            <person name="Feng Y."/>
            <person name="Xiao L."/>
        </authorList>
    </citation>
    <scope>NUCLEOTIDE SEQUENCE [LARGE SCALE GENOMIC DNA]</scope>
    <source>
        <strain evidence="6">30847</strain>
    </source>
</reference>
<dbReference type="HAMAP" id="MF_01151">
    <property type="entry name" value="GrpE"/>
    <property type="match status" value="1"/>
</dbReference>
<dbReference type="RefSeq" id="XP_067069666.1">
    <property type="nucleotide sequence ID" value="XM_067211571.1"/>
</dbReference>
<keyword evidence="7" id="KW-1185">Reference proteome</keyword>
<evidence type="ECO:0000256" key="2">
    <source>
        <dbReference type="ARBA" id="ARBA00023186"/>
    </source>
</evidence>
<dbReference type="PANTHER" id="PTHR21237">
    <property type="entry name" value="GRPE PROTEIN"/>
    <property type="match status" value="1"/>
</dbReference>
<dbReference type="SUPFAM" id="SSF58014">
    <property type="entry name" value="Coiled-coil domain of nucleotide exchange factor GrpE"/>
    <property type="match status" value="1"/>
</dbReference>
<organism evidence="6 7">
    <name type="scientific">Cryptosporidium andersoni</name>
    <dbReference type="NCBI Taxonomy" id="117008"/>
    <lineage>
        <taxon>Eukaryota</taxon>
        <taxon>Sar</taxon>
        <taxon>Alveolata</taxon>
        <taxon>Apicomplexa</taxon>
        <taxon>Conoidasida</taxon>
        <taxon>Coccidia</taxon>
        <taxon>Eucoccidiorida</taxon>
        <taxon>Eimeriorina</taxon>
        <taxon>Cryptosporidiidae</taxon>
        <taxon>Cryptosporidium</taxon>
    </lineage>
</organism>
<dbReference type="InterPro" id="IPR000740">
    <property type="entry name" value="GrpE"/>
</dbReference>
<dbReference type="PANTHER" id="PTHR21237:SF23">
    <property type="entry name" value="GRPE PROTEIN HOMOLOG, MITOCHONDRIAL"/>
    <property type="match status" value="1"/>
</dbReference>
<evidence type="ECO:0000313" key="6">
    <source>
        <dbReference type="EMBL" id="OII77820.1"/>
    </source>
</evidence>
<evidence type="ECO:0000313" key="7">
    <source>
        <dbReference type="Proteomes" id="UP000186804"/>
    </source>
</evidence>
<dbReference type="GO" id="GO:0001405">
    <property type="term" value="C:PAM complex, Tim23 associated import motor"/>
    <property type="evidence" value="ECO:0007669"/>
    <property type="project" value="TreeGrafter"/>
</dbReference>
<evidence type="ECO:0000256" key="3">
    <source>
        <dbReference type="RuleBase" id="RU000640"/>
    </source>
</evidence>
<gene>
    <name evidence="6" type="ORF">cand_013360</name>
</gene>
<comment type="function">
    <text evidence="3">Essential component of the PAM complex, a complex required for the translocation of transit peptide-containing proteins from the inner membrane into the mitochondrial matrix in an ATP-dependent manner.</text>
</comment>
<dbReference type="CDD" id="cd00446">
    <property type="entry name" value="GrpE"/>
    <property type="match status" value="1"/>
</dbReference>
<dbReference type="GO" id="GO:0030150">
    <property type="term" value="P:protein import into mitochondrial matrix"/>
    <property type="evidence" value="ECO:0007669"/>
    <property type="project" value="TreeGrafter"/>
</dbReference>
<protein>
    <recommendedName>
        <fullName evidence="3">GrpE protein homolog</fullName>
    </recommendedName>
</protein>
<sequence length="236" mass="27379">MAYYLRSKCLNWIPRSLCKIVFKPSYTLSLLKYNNIYTQNSANFFTSSNTQDINTELDKSNNLDNTSDTMEYLKEKIIILENDITESVKKTKETQDKFLRTLADLENLRQRHQKDLENTRIYAISNFAKSLLEVIDNLSRALSAFPSDKIQNDKNLKSIYDGIDLTNSTLLKIFENFGIYKFECIGEIFDPKKHEVLFETIDDNKPKGTISCELLPGYTIHDRILRPAKVVTVRHS</sequence>
<comment type="caution">
    <text evidence="6">The sequence shown here is derived from an EMBL/GenBank/DDBJ whole genome shotgun (WGS) entry which is preliminary data.</text>
</comment>
<dbReference type="SUPFAM" id="SSF51064">
    <property type="entry name" value="Head domain of nucleotide exchange factor GrpE"/>
    <property type="match status" value="1"/>
</dbReference>
<feature type="coiled-coil region" evidence="5">
    <location>
        <begin position="63"/>
        <end position="122"/>
    </location>
</feature>
<dbReference type="GO" id="GO:0006457">
    <property type="term" value="P:protein folding"/>
    <property type="evidence" value="ECO:0007669"/>
    <property type="project" value="InterPro"/>
</dbReference>
<dbReference type="PROSITE" id="PS01071">
    <property type="entry name" value="GRPE"/>
    <property type="match status" value="1"/>
</dbReference>
<dbReference type="GO" id="GO:0051082">
    <property type="term" value="F:unfolded protein binding"/>
    <property type="evidence" value="ECO:0007669"/>
    <property type="project" value="TreeGrafter"/>
</dbReference>
<name>A0A1J4MXK5_9CRYT</name>
<dbReference type="InterPro" id="IPR009012">
    <property type="entry name" value="GrpE_head"/>
</dbReference>
<dbReference type="AlphaFoldDB" id="A0A1J4MXK5"/>
<comment type="subcellular location">
    <subcellularLocation>
        <location evidence="3">Mitochondrion matrix</location>
    </subcellularLocation>
</comment>
<dbReference type="VEuPathDB" id="CryptoDB:cand_013360"/>
<dbReference type="GeneID" id="92365521"/>
<evidence type="ECO:0000256" key="5">
    <source>
        <dbReference type="SAM" id="Coils"/>
    </source>
</evidence>
<evidence type="ECO:0000256" key="4">
    <source>
        <dbReference type="RuleBase" id="RU004478"/>
    </source>
</evidence>
<proteinExistence type="inferred from homology"/>
<dbReference type="GO" id="GO:0000774">
    <property type="term" value="F:adenyl-nucleotide exchange factor activity"/>
    <property type="evidence" value="ECO:0007669"/>
    <property type="project" value="InterPro"/>
</dbReference>
<dbReference type="GO" id="GO:0042803">
    <property type="term" value="F:protein homodimerization activity"/>
    <property type="evidence" value="ECO:0007669"/>
    <property type="project" value="InterPro"/>
</dbReference>
<accession>A0A1J4MXK5</accession>